<name>A0A173ZY59_BIFAD</name>
<protein>
    <submittedName>
        <fullName evidence="1">Uncharacterized protein</fullName>
    </submittedName>
</protein>
<dbReference type="EMBL" id="CYYI01000004">
    <property type="protein sequence ID" value="CUN81362.1"/>
    <property type="molecule type" value="Genomic_DNA"/>
</dbReference>
<dbReference type="AlphaFoldDB" id="A0A173ZY59"/>
<evidence type="ECO:0000313" key="1">
    <source>
        <dbReference type="EMBL" id="CUN81362.1"/>
    </source>
</evidence>
<evidence type="ECO:0000313" key="2">
    <source>
        <dbReference type="Proteomes" id="UP000095647"/>
    </source>
</evidence>
<proteinExistence type="predicted"/>
<organism evidence="1 2">
    <name type="scientific">Bifidobacterium adolescentis</name>
    <dbReference type="NCBI Taxonomy" id="1680"/>
    <lineage>
        <taxon>Bacteria</taxon>
        <taxon>Bacillati</taxon>
        <taxon>Actinomycetota</taxon>
        <taxon>Actinomycetes</taxon>
        <taxon>Bifidobacteriales</taxon>
        <taxon>Bifidobacteriaceae</taxon>
        <taxon>Bifidobacterium</taxon>
    </lineage>
</organism>
<dbReference type="Proteomes" id="UP000095647">
    <property type="component" value="Unassembled WGS sequence"/>
</dbReference>
<gene>
    <name evidence="1" type="ORF">ERS852382_01426</name>
</gene>
<accession>A0A173ZY59</accession>
<reference evidence="1 2" key="1">
    <citation type="submission" date="2015-09" db="EMBL/GenBank/DDBJ databases">
        <authorList>
            <consortium name="Pathogen Informatics"/>
        </authorList>
    </citation>
    <scope>NUCLEOTIDE SEQUENCE [LARGE SCALE GENOMIC DNA]</scope>
    <source>
        <strain evidence="1 2">2789STDY5608824</strain>
    </source>
</reference>
<sequence length="84" mass="9584">MLKNERDIKVTQIAQLAEVFGINPHELIEEAEKFIARAARNEARERESQITDDLIDRIAAHPEDYDVAANRDPNARLEAETPDD</sequence>